<dbReference type="SUPFAM" id="SSF47336">
    <property type="entry name" value="ACP-like"/>
    <property type="match status" value="1"/>
</dbReference>
<evidence type="ECO:0000313" key="4">
    <source>
        <dbReference type="EMBL" id="NJP46062.1"/>
    </source>
</evidence>
<proteinExistence type="predicted"/>
<keyword evidence="1" id="KW-0596">Phosphopantetheine</keyword>
<name>A0ABX0ZTX3_9ACTN</name>
<evidence type="ECO:0000256" key="2">
    <source>
        <dbReference type="ARBA" id="ARBA00022553"/>
    </source>
</evidence>
<reference evidence="4 5" key="1">
    <citation type="submission" date="2020-03" db="EMBL/GenBank/DDBJ databases">
        <title>WGS of actinomycetes isolated from Thailand.</title>
        <authorList>
            <person name="Thawai C."/>
        </authorList>
    </citation>
    <scope>NUCLEOTIDE SEQUENCE [LARGE SCALE GENOMIC DNA]</scope>
    <source>
        <strain evidence="4 5">PRB2-1</strain>
    </source>
</reference>
<dbReference type="InterPro" id="IPR006162">
    <property type="entry name" value="Ppantetheine_attach_site"/>
</dbReference>
<keyword evidence="2" id="KW-0597">Phosphoprotein</keyword>
<dbReference type="InterPro" id="IPR036736">
    <property type="entry name" value="ACP-like_sf"/>
</dbReference>
<evidence type="ECO:0000259" key="3">
    <source>
        <dbReference type="PROSITE" id="PS50075"/>
    </source>
</evidence>
<sequence>MARITLDELKDMLAKAGGEGAGAPRLDGDAVDTPFADLGYDSLAMLEVTSMVELAYDISLDDDVAQTAETPQALLDLVNGLLAQAA</sequence>
<gene>
    <name evidence="4" type="ORF">HCN08_22025</name>
</gene>
<accession>A0ABX0ZTX3</accession>
<dbReference type="PROSITE" id="PS50075">
    <property type="entry name" value="CARRIER"/>
    <property type="match status" value="1"/>
</dbReference>
<dbReference type="PROSITE" id="PS00012">
    <property type="entry name" value="PHOSPHOPANTETHEINE"/>
    <property type="match status" value="1"/>
</dbReference>
<dbReference type="Proteomes" id="UP000734511">
    <property type="component" value="Unassembled WGS sequence"/>
</dbReference>
<dbReference type="RefSeq" id="WP_167984923.1">
    <property type="nucleotide sequence ID" value="NZ_JAATEJ010000019.1"/>
</dbReference>
<evidence type="ECO:0000313" key="5">
    <source>
        <dbReference type="Proteomes" id="UP000734511"/>
    </source>
</evidence>
<dbReference type="Gene3D" id="1.10.1200.10">
    <property type="entry name" value="ACP-like"/>
    <property type="match status" value="1"/>
</dbReference>
<dbReference type="Pfam" id="PF00550">
    <property type="entry name" value="PP-binding"/>
    <property type="match status" value="1"/>
</dbReference>
<organism evidence="4 5">
    <name type="scientific">Actinacidiphila epipremni</name>
    <dbReference type="NCBI Taxonomy" id="2053013"/>
    <lineage>
        <taxon>Bacteria</taxon>
        <taxon>Bacillati</taxon>
        <taxon>Actinomycetota</taxon>
        <taxon>Actinomycetes</taxon>
        <taxon>Kitasatosporales</taxon>
        <taxon>Streptomycetaceae</taxon>
        <taxon>Actinacidiphila</taxon>
    </lineage>
</organism>
<comment type="caution">
    <text evidence="4">The sequence shown here is derived from an EMBL/GenBank/DDBJ whole genome shotgun (WGS) entry which is preliminary data.</text>
</comment>
<keyword evidence="5" id="KW-1185">Reference proteome</keyword>
<evidence type="ECO:0000256" key="1">
    <source>
        <dbReference type="ARBA" id="ARBA00022450"/>
    </source>
</evidence>
<feature type="domain" description="Carrier" evidence="3">
    <location>
        <begin position="3"/>
        <end position="82"/>
    </location>
</feature>
<protein>
    <submittedName>
        <fullName evidence="4">Acyl carrier protein</fullName>
    </submittedName>
</protein>
<dbReference type="EMBL" id="JAATEJ010000019">
    <property type="protein sequence ID" value="NJP46062.1"/>
    <property type="molecule type" value="Genomic_DNA"/>
</dbReference>
<dbReference type="InterPro" id="IPR009081">
    <property type="entry name" value="PP-bd_ACP"/>
</dbReference>